<feature type="non-terminal residue" evidence="5">
    <location>
        <position position="1"/>
    </location>
</feature>
<dbReference type="RefSeq" id="WP_141224509.1">
    <property type="nucleotide sequence ID" value="NZ_LQPH01000047.1"/>
</dbReference>
<keyword evidence="2" id="KW-0812">Transmembrane</keyword>
<dbReference type="AlphaFoldDB" id="A0A1X1ZXZ8"/>
<organism evidence="5 6">
    <name type="scientific">Mycobacterium nebraskense</name>
    <dbReference type="NCBI Taxonomy" id="244292"/>
    <lineage>
        <taxon>Bacteria</taxon>
        <taxon>Bacillati</taxon>
        <taxon>Actinomycetota</taxon>
        <taxon>Actinomycetes</taxon>
        <taxon>Mycobacteriales</taxon>
        <taxon>Mycobacteriaceae</taxon>
        <taxon>Mycobacterium</taxon>
    </lineage>
</organism>
<evidence type="ECO:0000259" key="3">
    <source>
        <dbReference type="Pfam" id="PF13828"/>
    </source>
</evidence>
<feature type="region of interest" description="Disordered" evidence="1">
    <location>
        <begin position="93"/>
        <end position="117"/>
    </location>
</feature>
<keyword evidence="2" id="KW-0472">Membrane</keyword>
<dbReference type="Pfam" id="PF13828">
    <property type="entry name" value="DUF4190"/>
    <property type="match status" value="1"/>
</dbReference>
<dbReference type="OrthoDB" id="4374883at2"/>
<comment type="caution">
    <text evidence="5">The sequence shown here is derived from an EMBL/GenBank/DDBJ whole genome shotgun (WGS) entry which is preliminary data.</text>
</comment>
<feature type="transmembrane region" description="Helical" evidence="2">
    <location>
        <begin position="65"/>
        <end position="87"/>
    </location>
</feature>
<dbReference type="EMBL" id="LQPH01000047">
    <property type="protein sequence ID" value="ORW30307.1"/>
    <property type="molecule type" value="Genomic_DNA"/>
</dbReference>
<name>A0A1X1ZXZ8_9MYCO</name>
<keyword evidence="2" id="KW-1133">Transmembrane helix</keyword>
<protein>
    <submittedName>
        <fullName evidence="5">Nuclease PIN</fullName>
    </submittedName>
</protein>
<evidence type="ECO:0000313" key="5">
    <source>
        <dbReference type="EMBL" id="ORW30307.1"/>
    </source>
</evidence>
<sequence>PTPPPVEPQVFTPPPAPPYRPPVNVLATLSLVFAFVFAPVGAILGHAGLAQIRRTGELGRDRARAGLALSYVFIAVAVVAVVAWSTLGAAPSTQTAEPATTSTSAAPPAPPGPVAPDALAALLPGADALKNITADQNLAAGQTWDNPGRSSAEGAIDRPECWGSIAPGTPDAYTGGGVTGYHAAEFRDSHSFLKSTQVIQAVVAFRDPAAAQAQLAALLSGWRQCGGSTVTLTPPNGEALPFSVSAPADAGNGITTLDLTPKGLQIRSARAIAAKANVIVDLMVSCSGTTDSGPPRLAGVGIAAYVLGKIPG</sequence>
<evidence type="ECO:0000256" key="1">
    <source>
        <dbReference type="SAM" id="MobiDB-lite"/>
    </source>
</evidence>
<accession>A0A1X1ZXZ8</accession>
<evidence type="ECO:0000259" key="4">
    <source>
        <dbReference type="Pfam" id="PF14032"/>
    </source>
</evidence>
<dbReference type="Pfam" id="PF14032">
    <property type="entry name" value="PknH_C"/>
    <property type="match status" value="1"/>
</dbReference>
<feature type="domain" description="DUF4190" evidence="3">
    <location>
        <begin position="25"/>
        <end position="80"/>
    </location>
</feature>
<proteinExistence type="predicted"/>
<feature type="compositionally biased region" description="Low complexity" evidence="1">
    <location>
        <begin position="93"/>
        <end position="106"/>
    </location>
</feature>
<evidence type="ECO:0000256" key="2">
    <source>
        <dbReference type="SAM" id="Phobius"/>
    </source>
</evidence>
<evidence type="ECO:0000313" key="6">
    <source>
        <dbReference type="Proteomes" id="UP000193781"/>
    </source>
</evidence>
<reference evidence="5 6" key="1">
    <citation type="submission" date="2016-01" db="EMBL/GenBank/DDBJ databases">
        <title>The new phylogeny of the genus Mycobacterium.</title>
        <authorList>
            <person name="Tarcisio F."/>
            <person name="Conor M."/>
            <person name="Antonella G."/>
            <person name="Elisabetta G."/>
            <person name="Giulia F.S."/>
            <person name="Sara T."/>
            <person name="Anna F."/>
            <person name="Clotilde B."/>
            <person name="Roberto B."/>
            <person name="Veronica D.S."/>
            <person name="Fabio R."/>
            <person name="Monica P."/>
            <person name="Olivier J."/>
            <person name="Enrico T."/>
            <person name="Nicola S."/>
        </authorList>
    </citation>
    <scope>NUCLEOTIDE SEQUENCE [LARGE SCALE GENOMIC DNA]</scope>
    <source>
        <strain evidence="5 6">DSM 44803</strain>
    </source>
</reference>
<dbReference type="InterPro" id="IPR026954">
    <property type="entry name" value="PknH-like_Extracell"/>
</dbReference>
<keyword evidence="6" id="KW-1185">Reference proteome</keyword>
<dbReference type="InterPro" id="IPR038232">
    <property type="entry name" value="PknH-like_Extracell_sf"/>
</dbReference>
<feature type="transmembrane region" description="Helical" evidence="2">
    <location>
        <begin position="23"/>
        <end position="44"/>
    </location>
</feature>
<dbReference type="Proteomes" id="UP000193781">
    <property type="component" value="Unassembled WGS sequence"/>
</dbReference>
<dbReference type="InterPro" id="IPR025241">
    <property type="entry name" value="DUF4190"/>
</dbReference>
<gene>
    <name evidence="5" type="ORF">AWC17_26235</name>
</gene>
<feature type="domain" description="PknH-like extracellular" evidence="4">
    <location>
        <begin position="114"/>
        <end position="298"/>
    </location>
</feature>
<dbReference type="Gene3D" id="3.40.1000.70">
    <property type="entry name" value="PknH-like extracellular domain"/>
    <property type="match status" value="1"/>
</dbReference>